<dbReference type="InterPro" id="IPR039682">
    <property type="entry name" value="Sec8/EXOC4"/>
</dbReference>
<dbReference type="GO" id="GO:0006904">
    <property type="term" value="P:vesicle docking involved in exocytosis"/>
    <property type="evidence" value="ECO:0007669"/>
    <property type="project" value="InterPro"/>
</dbReference>
<dbReference type="OrthoDB" id="272977at2759"/>
<name>A0A7I8W668_9ANNE</name>
<evidence type="ECO:0000256" key="2">
    <source>
        <dbReference type="ARBA" id="ARBA00022448"/>
    </source>
</evidence>
<evidence type="ECO:0000313" key="9">
    <source>
        <dbReference type="Proteomes" id="UP000549394"/>
    </source>
</evidence>
<keyword evidence="2 5" id="KW-0813">Transport</keyword>
<dbReference type="InterPro" id="IPR007191">
    <property type="entry name" value="Sec8_exocyst_N"/>
</dbReference>
<feature type="domain" description="Exocyst complex component Sec8 N-terminal" evidence="6">
    <location>
        <begin position="39"/>
        <end position="128"/>
    </location>
</feature>
<protein>
    <recommendedName>
        <fullName evidence="5">Exocyst complex component Sec8</fullName>
    </recommendedName>
</protein>
<proteinExistence type="inferred from homology"/>
<evidence type="ECO:0000256" key="1">
    <source>
        <dbReference type="ARBA" id="ARBA00010470"/>
    </source>
</evidence>
<dbReference type="PANTHER" id="PTHR14146:SF0">
    <property type="entry name" value="EXOCYST COMPLEX COMPONENT 4"/>
    <property type="match status" value="1"/>
</dbReference>
<organism evidence="8 9">
    <name type="scientific">Dimorphilus gyrociliatus</name>
    <dbReference type="NCBI Taxonomy" id="2664684"/>
    <lineage>
        <taxon>Eukaryota</taxon>
        <taxon>Metazoa</taxon>
        <taxon>Spiralia</taxon>
        <taxon>Lophotrochozoa</taxon>
        <taxon>Annelida</taxon>
        <taxon>Polychaeta</taxon>
        <taxon>Polychaeta incertae sedis</taxon>
        <taxon>Dinophilidae</taxon>
        <taxon>Dimorphilus</taxon>
    </lineage>
</organism>
<gene>
    <name evidence="8" type="ORF">DGYR_LOCUS11257</name>
</gene>
<dbReference type="Pfam" id="PF20652">
    <property type="entry name" value="Sec8_C"/>
    <property type="match status" value="1"/>
</dbReference>
<comment type="caution">
    <text evidence="8">The sequence shown here is derived from an EMBL/GenBank/DDBJ whole genome shotgun (WGS) entry which is preliminary data.</text>
</comment>
<dbReference type="EMBL" id="CAJFCJ010000019">
    <property type="protein sequence ID" value="CAD5123592.1"/>
    <property type="molecule type" value="Genomic_DNA"/>
</dbReference>
<keyword evidence="9" id="KW-1185">Reference proteome</keyword>
<dbReference type="Pfam" id="PF04048">
    <property type="entry name" value="Sec8_N"/>
    <property type="match status" value="1"/>
</dbReference>
<dbReference type="GO" id="GO:0015031">
    <property type="term" value="P:protein transport"/>
    <property type="evidence" value="ECO:0007669"/>
    <property type="project" value="UniProtKB-KW"/>
</dbReference>
<feature type="domain" description="Exocyst complex component Sec8 middle helical bundle" evidence="7">
    <location>
        <begin position="261"/>
        <end position="437"/>
    </location>
</feature>
<evidence type="ECO:0000259" key="6">
    <source>
        <dbReference type="Pfam" id="PF04048"/>
    </source>
</evidence>
<sequence length="910" mass="105487">MAENGEKNQLGYLKDIINNLYSPSDKRHKLKNSVEKDFKKCDKVLEELVEENINSLESLVSSFGKISQKVVDCQKRIKNVRENLNGCKTYLTCKRGELMNLWKESIEHKTLSSLLNQVDKVKEVTQQLPFLLKNKRYIEATSSVVSCIKIIDTDLKDVEALGETREELILRRSEIIKKLQSELHKQIYVKSTAFIVRNFQRLGSARGSTKSTNHIHCDVSLQSEIFLDNERHNEFIDANLNEIRNSKEISDILGYDIEDKPVQYIGVLIESLMIFNELKESLQLVRRNIEFGFLSIINRASRQVSDNALSQDEKLTNNSPLLRDLFDLILRQFRLVVRVHEVLLAHSHRAHWSRGNHPLDVYNITNVWEQAQKLVRQLFLEYISISSNKDELQIRKKDDPFQSYQVVAALFQKKRLQKNEPLFQFEGSSHAHSLRSYEREERQSIYANLGVEEENFEPITTQMTYVCPPDTENIIYIYTPVSDFSLEIELALNDTNSQLKQDITNFINNVYLLKVKGECLEKLQGVTNYGDWHTSQTLVYNRTDKTQLPIFTSAITVIDSIHKLKEISKLIPKHKGDFCMMLSDLVCVFYNKMNKVLQSITNRRQVSVSWVQDEDIERHLLSQHSWTVFESINVDKSVQKFSENAEKEADMFTNNLISQNLLTQDDLIYDDTRDALKALSCMIHTILYLLEHLSKCDIPIKAELAKLCNYCTLLIFVEIRVICFFYLQPLFGNMEKAGEKLQVAVKQFHQKVYNPPSDDLKVDENIIKLNKSLEAIADTLRYFLPVSHFRYVMSGIGHVIASIFINCASKLKRMNHNGVKKMIRNIFSSQQTVSSILGSTSYTGLDKARQYYELFYRKPEDLIIAIVERGVGTFTPFQLEAVVQLQHRTLRLSEDKLKESLQKLKEAYTY</sequence>
<comment type="similarity">
    <text evidence="1 5">Belongs to the SEC8 family.</text>
</comment>
<evidence type="ECO:0000313" key="8">
    <source>
        <dbReference type="EMBL" id="CAD5123592.1"/>
    </source>
</evidence>
<evidence type="ECO:0000256" key="4">
    <source>
        <dbReference type="ARBA" id="ARBA00022927"/>
    </source>
</evidence>
<evidence type="ECO:0000259" key="7">
    <source>
        <dbReference type="Pfam" id="PF20652"/>
    </source>
</evidence>
<dbReference type="InterPro" id="IPR048630">
    <property type="entry name" value="Sec8_M"/>
</dbReference>
<dbReference type="GO" id="GO:0006612">
    <property type="term" value="P:protein targeting to membrane"/>
    <property type="evidence" value="ECO:0007669"/>
    <property type="project" value="UniProtKB-UniRule"/>
</dbReference>
<dbReference type="PANTHER" id="PTHR14146">
    <property type="entry name" value="EXOCYST COMPLEX COMPONENT 4"/>
    <property type="match status" value="1"/>
</dbReference>
<evidence type="ECO:0000256" key="5">
    <source>
        <dbReference type="RuleBase" id="RU367079"/>
    </source>
</evidence>
<comment type="function">
    <text evidence="5">Component of the exocyst complex involved in the docking of exocytic vesicles with fusion sites on the plasma membrane.</text>
</comment>
<evidence type="ECO:0000256" key="3">
    <source>
        <dbReference type="ARBA" id="ARBA00022483"/>
    </source>
</evidence>
<accession>A0A7I8W668</accession>
<keyword evidence="3 5" id="KW-0268">Exocytosis</keyword>
<dbReference type="GO" id="GO:0090522">
    <property type="term" value="P:vesicle tethering involved in exocytosis"/>
    <property type="evidence" value="ECO:0007669"/>
    <property type="project" value="UniProtKB-UniRule"/>
</dbReference>
<dbReference type="GO" id="GO:0006893">
    <property type="term" value="P:Golgi to plasma membrane transport"/>
    <property type="evidence" value="ECO:0007669"/>
    <property type="project" value="TreeGrafter"/>
</dbReference>
<dbReference type="GO" id="GO:0000145">
    <property type="term" value="C:exocyst"/>
    <property type="evidence" value="ECO:0007669"/>
    <property type="project" value="UniProtKB-UniRule"/>
</dbReference>
<dbReference type="Proteomes" id="UP000549394">
    <property type="component" value="Unassembled WGS sequence"/>
</dbReference>
<reference evidence="8 9" key="1">
    <citation type="submission" date="2020-08" db="EMBL/GenBank/DDBJ databases">
        <authorList>
            <person name="Hejnol A."/>
        </authorList>
    </citation>
    <scope>NUCLEOTIDE SEQUENCE [LARGE SCALE GENOMIC DNA]</scope>
</reference>
<keyword evidence="4 5" id="KW-0653">Protein transport</keyword>
<dbReference type="AlphaFoldDB" id="A0A7I8W668"/>